<accession>A0A8J3C5P2</accession>
<evidence type="ECO:0000259" key="2">
    <source>
        <dbReference type="Pfam" id="PF01337"/>
    </source>
</evidence>
<gene>
    <name evidence="3" type="ORF">GCM10012275_02150</name>
</gene>
<evidence type="ECO:0000313" key="3">
    <source>
        <dbReference type="EMBL" id="GGM34372.1"/>
    </source>
</evidence>
<dbReference type="RefSeq" id="WP_189052887.1">
    <property type="nucleotide sequence ID" value="NZ_BMMK01000001.1"/>
</dbReference>
<dbReference type="Gene3D" id="3.30.370.10">
    <property type="entry name" value="Barstar-like"/>
    <property type="match status" value="1"/>
</dbReference>
<proteinExistence type="inferred from homology"/>
<reference evidence="3" key="1">
    <citation type="journal article" date="2014" name="Int. J. Syst. Evol. Microbiol.">
        <title>Complete genome sequence of Corynebacterium casei LMG S-19264T (=DSM 44701T), isolated from a smear-ripened cheese.</title>
        <authorList>
            <consortium name="US DOE Joint Genome Institute (JGI-PGF)"/>
            <person name="Walter F."/>
            <person name="Albersmeier A."/>
            <person name="Kalinowski J."/>
            <person name="Ruckert C."/>
        </authorList>
    </citation>
    <scope>NUCLEOTIDE SEQUENCE</scope>
    <source>
        <strain evidence="3">CGMCC 4.5737</strain>
    </source>
</reference>
<reference evidence="3" key="2">
    <citation type="submission" date="2020-09" db="EMBL/GenBank/DDBJ databases">
        <authorList>
            <person name="Sun Q."/>
            <person name="Zhou Y."/>
        </authorList>
    </citation>
    <scope>NUCLEOTIDE SEQUENCE</scope>
    <source>
        <strain evidence="3">CGMCC 4.5737</strain>
    </source>
</reference>
<evidence type="ECO:0000256" key="1">
    <source>
        <dbReference type="ARBA" id="ARBA00006845"/>
    </source>
</evidence>
<feature type="domain" description="Barstar (barnase inhibitor)" evidence="2">
    <location>
        <begin position="37"/>
        <end position="134"/>
    </location>
</feature>
<name>A0A8J3C5P2_9PSEU</name>
<comment type="similarity">
    <text evidence="1">Belongs to the barstar family.</text>
</comment>
<organism evidence="3 4">
    <name type="scientific">Longimycelium tulufanense</name>
    <dbReference type="NCBI Taxonomy" id="907463"/>
    <lineage>
        <taxon>Bacteria</taxon>
        <taxon>Bacillati</taxon>
        <taxon>Actinomycetota</taxon>
        <taxon>Actinomycetes</taxon>
        <taxon>Pseudonocardiales</taxon>
        <taxon>Pseudonocardiaceae</taxon>
        <taxon>Longimycelium</taxon>
    </lineage>
</organism>
<dbReference type="AlphaFoldDB" id="A0A8J3C5P2"/>
<sequence>MTSPDLWTDTEPRLHVAPLQSQLPVFQLIPPPGTAVTAHLDGSKMTDEYGVLEQFNTALRFPVYFGWNWDALSDCLEDLNWCPAERYLLVVESAERVLTDEPDAKEVFYRILARAAYFWANPLGKEHNQPIPFNVLLLCNTAEDVATVSTDVSRYAID</sequence>
<dbReference type="Proteomes" id="UP000637578">
    <property type="component" value="Unassembled WGS sequence"/>
</dbReference>
<keyword evidence="4" id="KW-1185">Reference proteome</keyword>
<protein>
    <recommendedName>
        <fullName evidence="2">Barstar (barnase inhibitor) domain-containing protein</fullName>
    </recommendedName>
</protein>
<comment type="caution">
    <text evidence="3">The sequence shown here is derived from an EMBL/GenBank/DDBJ whole genome shotgun (WGS) entry which is preliminary data.</text>
</comment>
<evidence type="ECO:0000313" key="4">
    <source>
        <dbReference type="Proteomes" id="UP000637578"/>
    </source>
</evidence>
<dbReference type="InterPro" id="IPR035905">
    <property type="entry name" value="Barstar-like_sf"/>
</dbReference>
<dbReference type="EMBL" id="BMMK01000001">
    <property type="protein sequence ID" value="GGM34372.1"/>
    <property type="molecule type" value="Genomic_DNA"/>
</dbReference>
<dbReference type="Pfam" id="PF01337">
    <property type="entry name" value="Barstar"/>
    <property type="match status" value="1"/>
</dbReference>
<dbReference type="InterPro" id="IPR000468">
    <property type="entry name" value="Barstar"/>
</dbReference>
<dbReference type="SUPFAM" id="SSF52038">
    <property type="entry name" value="Barstar-related"/>
    <property type="match status" value="1"/>
</dbReference>